<evidence type="ECO:0000256" key="3">
    <source>
        <dbReference type="ARBA" id="ARBA00057390"/>
    </source>
</evidence>
<dbReference type="Proteomes" id="UP000250275">
    <property type="component" value="Unassembled WGS sequence"/>
</dbReference>
<gene>
    <name evidence="8" type="ORF">WN48_03438</name>
</gene>
<dbReference type="PANTHER" id="PTHR15127:SF32">
    <property type="entry name" value="HEAVYWEIGHT, ISOFORM A"/>
    <property type="match status" value="1"/>
</dbReference>
<accession>A0A310SAQ5</accession>
<comment type="function">
    <text evidence="3">May function as an adapter protein.</text>
</comment>
<dbReference type="InterPro" id="IPR051846">
    <property type="entry name" value="SH2_domain_adapters"/>
</dbReference>
<evidence type="ECO:0000313" key="8">
    <source>
        <dbReference type="EMBL" id="OAD56394.1"/>
    </source>
</evidence>
<dbReference type="Pfam" id="PF00017">
    <property type="entry name" value="SH2"/>
    <property type="match status" value="1"/>
</dbReference>
<sequence>MTLNLDAGNGANNSGNTGQLAPKKPGGLSLGLPLEISTARGSADLVDVELPLERQGLYYFALRLLRRGLDVPRSPLRGLSHISVCESSENLQVPDPTDWTHVQQTYQGDGHHLWYHGSITRIEAEAVLRLLREGSYLVRNSESTKQDYSLSLKSARGFMHMRIQKNEELNAYILGQFSKPFDSIPEMVRHFSVNRLPIRGAEHMCLLHPVIAQLL</sequence>
<dbReference type="EMBL" id="KQ761997">
    <property type="protein sequence ID" value="OAD56394.1"/>
    <property type="molecule type" value="Genomic_DNA"/>
</dbReference>
<dbReference type="PROSITE" id="PS50001">
    <property type="entry name" value="SH2"/>
    <property type="match status" value="1"/>
</dbReference>
<reference evidence="8 9" key="1">
    <citation type="submission" date="2015-07" db="EMBL/GenBank/DDBJ databases">
        <title>The genome of Eufriesea mexicana.</title>
        <authorList>
            <person name="Pan H."/>
            <person name="Kapheim K."/>
        </authorList>
    </citation>
    <scope>NUCLEOTIDE SEQUENCE [LARGE SCALE GENOMIC DNA]</scope>
    <source>
        <strain evidence="8">0111107269</strain>
        <tissue evidence="8">Whole body</tissue>
    </source>
</reference>
<name>A0A310SAQ5_9HYME</name>
<dbReference type="CDD" id="cd09945">
    <property type="entry name" value="SH2_SHB_SHD_SHE_SHF_like"/>
    <property type="match status" value="1"/>
</dbReference>
<dbReference type="OrthoDB" id="5914531at2759"/>
<dbReference type="SUPFAM" id="SSF55550">
    <property type="entry name" value="SH2 domain"/>
    <property type="match status" value="1"/>
</dbReference>
<protein>
    <recommendedName>
        <fullName evidence="4">SH2 domain-containing adapter protein D</fullName>
    </recommendedName>
</protein>
<evidence type="ECO:0000256" key="5">
    <source>
        <dbReference type="PROSITE-ProRule" id="PRU00191"/>
    </source>
</evidence>
<keyword evidence="9" id="KW-1185">Reference proteome</keyword>
<dbReference type="AlphaFoldDB" id="A0A310SAQ5"/>
<dbReference type="InterPro" id="IPR036860">
    <property type="entry name" value="SH2_dom_sf"/>
</dbReference>
<dbReference type="Gene3D" id="3.30.505.10">
    <property type="entry name" value="SH2 domain"/>
    <property type="match status" value="1"/>
</dbReference>
<keyword evidence="1" id="KW-0597">Phosphoprotein</keyword>
<dbReference type="GO" id="GO:0001784">
    <property type="term" value="F:phosphotyrosine residue binding"/>
    <property type="evidence" value="ECO:0007669"/>
    <property type="project" value="TreeGrafter"/>
</dbReference>
<evidence type="ECO:0000256" key="6">
    <source>
        <dbReference type="SAM" id="MobiDB-lite"/>
    </source>
</evidence>
<evidence type="ECO:0000256" key="1">
    <source>
        <dbReference type="ARBA" id="ARBA00022553"/>
    </source>
</evidence>
<keyword evidence="2 5" id="KW-0727">SH2 domain</keyword>
<organism evidence="8 9">
    <name type="scientific">Eufriesea mexicana</name>
    <dbReference type="NCBI Taxonomy" id="516756"/>
    <lineage>
        <taxon>Eukaryota</taxon>
        <taxon>Metazoa</taxon>
        <taxon>Ecdysozoa</taxon>
        <taxon>Arthropoda</taxon>
        <taxon>Hexapoda</taxon>
        <taxon>Insecta</taxon>
        <taxon>Pterygota</taxon>
        <taxon>Neoptera</taxon>
        <taxon>Endopterygota</taxon>
        <taxon>Hymenoptera</taxon>
        <taxon>Apocrita</taxon>
        <taxon>Aculeata</taxon>
        <taxon>Apoidea</taxon>
        <taxon>Anthophila</taxon>
        <taxon>Apidae</taxon>
        <taxon>Eufriesea</taxon>
    </lineage>
</organism>
<evidence type="ECO:0000256" key="2">
    <source>
        <dbReference type="ARBA" id="ARBA00022999"/>
    </source>
</evidence>
<dbReference type="SMART" id="SM00252">
    <property type="entry name" value="SH2"/>
    <property type="match status" value="1"/>
</dbReference>
<dbReference type="PRINTS" id="PR00401">
    <property type="entry name" value="SH2DOMAIN"/>
</dbReference>
<feature type="domain" description="SH2" evidence="7">
    <location>
        <begin position="114"/>
        <end position="210"/>
    </location>
</feature>
<evidence type="ECO:0000259" key="7">
    <source>
        <dbReference type="PROSITE" id="PS50001"/>
    </source>
</evidence>
<proteinExistence type="predicted"/>
<feature type="region of interest" description="Disordered" evidence="6">
    <location>
        <begin position="1"/>
        <end position="24"/>
    </location>
</feature>
<evidence type="ECO:0000313" key="9">
    <source>
        <dbReference type="Proteomes" id="UP000250275"/>
    </source>
</evidence>
<dbReference type="InterPro" id="IPR000980">
    <property type="entry name" value="SH2"/>
</dbReference>
<dbReference type="PANTHER" id="PTHR15127">
    <property type="entry name" value="HEAVYWEIGHT, ISOFORM A"/>
    <property type="match status" value="1"/>
</dbReference>
<dbReference type="FunFam" id="3.30.505.10:FF:000058">
    <property type="entry name" value="SH2 domain-containing adapter protein D"/>
    <property type="match status" value="1"/>
</dbReference>
<evidence type="ECO:0000256" key="4">
    <source>
        <dbReference type="ARBA" id="ARBA00074794"/>
    </source>
</evidence>